<keyword evidence="1" id="KW-0472">Membrane</keyword>
<comment type="caution">
    <text evidence="2">The sequence shown here is derived from an EMBL/GenBank/DDBJ whole genome shotgun (WGS) entry which is preliminary data.</text>
</comment>
<dbReference type="GeneID" id="66114846"/>
<protein>
    <submittedName>
        <fullName evidence="2">Uncharacterized protein</fullName>
    </submittedName>
</protein>
<name>A0A9P7V7K0_9ASCO</name>
<keyword evidence="3" id="KW-1185">Reference proteome</keyword>
<dbReference type="RefSeq" id="XP_043048241.1">
    <property type="nucleotide sequence ID" value="XM_043192269.1"/>
</dbReference>
<evidence type="ECO:0000313" key="2">
    <source>
        <dbReference type="EMBL" id="KAG7192691.1"/>
    </source>
</evidence>
<sequence length="91" mass="9934">MISITKQVLKTRPSIRSYATTVTTASPKKVGAFRGIFIGFLTGVTVTGGASYYYLFDEYKNANSVIVTDVVALQNSIAALEKHVKSLEEKK</sequence>
<reference evidence="2" key="1">
    <citation type="submission" date="2021-03" db="EMBL/GenBank/DDBJ databases">
        <authorList>
            <person name="Palmer J.M."/>
        </authorList>
    </citation>
    <scope>NUCLEOTIDE SEQUENCE</scope>
    <source>
        <strain evidence="2">ARV_011</strain>
    </source>
</reference>
<proteinExistence type="predicted"/>
<dbReference type="PANTHER" id="PTHR37849">
    <property type="entry name" value="YALI0E11605P"/>
    <property type="match status" value="1"/>
</dbReference>
<accession>A0A9P7V7K0</accession>
<keyword evidence="1" id="KW-1133">Transmembrane helix</keyword>
<organism evidence="2 3">
    <name type="scientific">Scheffersomyces spartinae</name>
    <dbReference type="NCBI Taxonomy" id="45513"/>
    <lineage>
        <taxon>Eukaryota</taxon>
        <taxon>Fungi</taxon>
        <taxon>Dikarya</taxon>
        <taxon>Ascomycota</taxon>
        <taxon>Saccharomycotina</taxon>
        <taxon>Pichiomycetes</taxon>
        <taxon>Debaryomycetaceae</taxon>
        <taxon>Scheffersomyces</taxon>
    </lineage>
</organism>
<dbReference type="Proteomes" id="UP000790833">
    <property type="component" value="Unassembled WGS sequence"/>
</dbReference>
<feature type="transmembrane region" description="Helical" evidence="1">
    <location>
        <begin position="36"/>
        <end position="55"/>
    </location>
</feature>
<dbReference type="OrthoDB" id="5331396at2759"/>
<dbReference type="EMBL" id="JAHMUF010000016">
    <property type="protein sequence ID" value="KAG7192691.1"/>
    <property type="molecule type" value="Genomic_DNA"/>
</dbReference>
<keyword evidence="1" id="KW-0812">Transmembrane</keyword>
<evidence type="ECO:0000313" key="3">
    <source>
        <dbReference type="Proteomes" id="UP000790833"/>
    </source>
</evidence>
<gene>
    <name evidence="2" type="ORF">KQ657_001472</name>
</gene>
<dbReference type="PANTHER" id="PTHR37849:SF1">
    <property type="entry name" value="YALI0E11605P"/>
    <property type="match status" value="1"/>
</dbReference>
<evidence type="ECO:0000256" key="1">
    <source>
        <dbReference type="SAM" id="Phobius"/>
    </source>
</evidence>
<dbReference type="AlphaFoldDB" id="A0A9P7V7K0"/>